<organism evidence="9 10">
    <name type="scientific">Ephemerocybe angulata</name>
    <dbReference type="NCBI Taxonomy" id="980116"/>
    <lineage>
        <taxon>Eukaryota</taxon>
        <taxon>Fungi</taxon>
        <taxon>Dikarya</taxon>
        <taxon>Basidiomycota</taxon>
        <taxon>Agaricomycotina</taxon>
        <taxon>Agaricomycetes</taxon>
        <taxon>Agaricomycetidae</taxon>
        <taxon>Agaricales</taxon>
        <taxon>Agaricineae</taxon>
        <taxon>Psathyrellaceae</taxon>
        <taxon>Ephemerocybe</taxon>
    </lineage>
</organism>
<evidence type="ECO:0000313" key="10">
    <source>
        <dbReference type="Proteomes" id="UP000541558"/>
    </source>
</evidence>
<dbReference type="SUPFAM" id="SSF52833">
    <property type="entry name" value="Thioredoxin-like"/>
    <property type="match status" value="2"/>
</dbReference>
<evidence type="ECO:0000256" key="1">
    <source>
        <dbReference type="ARBA" id="ARBA00004389"/>
    </source>
</evidence>
<dbReference type="PANTHER" id="PTHR46426">
    <property type="entry name" value="PROTEIN DISULFIDE-ISOMERASE TMX3"/>
    <property type="match status" value="1"/>
</dbReference>
<dbReference type="InterPro" id="IPR052250">
    <property type="entry name" value="PDI_TMX3"/>
</dbReference>
<keyword evidence="4 7" id="KW-0472">Membrane</keyword>
<dbReference type="OrthoDB" id="72053at2759"/>
<accession>A0A8H5C8Q9</accession>
<dbReference type="InterPro" id="IPR013766">
    <property type="entry name" value="Thioredoxin_domain"/>
</dbReference>
<dbReference type="InterPro" id="IPR036249">
    <property type="entry name" value="Thioredoxin-like_sf"/>
</dbReference>
<evidence type="ECO:0000256" key="7">
    <source>
        <dbReference type="SAM" id="Phobius"/>
    </source>
</evidence>
<comment type="function">
    <text evidence="5">Probable disulfide isomerase, which participates in the folding of proteins containing disulfide bonds. May act as a dithiol oxidase. Acts as a regulator of endoplasmic reticulum-mitochondria contact sites via its ability to regulate redox signals.</text>
</comment>
<dbReference type="Pfam" id="PF13848">
    <property type="entry name" value="Thioredoxin_6"/>
    <property type="match status" value="1"/>
</dbReference>
<dbReference type="GO" id="GO:0005789">
    <property type="term" value="C:endoplasmic reticulum membrane"/>
    <property type="evidence" value="ECO:0007669"/>
    <property type="project" value="UniProtKB-SubCell"/>
</dbReference>
<keyword evidence="3 7" id="KW-1133">Transmembrane helix</keyword>
<dbReference type="PROSITE" id="PS51352">
    <property type="entry name" value="THIOREDOXIN_2"/>
    <property type="match status" value="2"/>
</dbReference>
<evidence type="ECO:0000256" key="6">
    <source>
        <dbReference type="SAM" id="MobiDB-lite"/>
    </source>
</evidence>
<keyword evidence="2 7" id="KW-0812">Transmembrane</keyword>
<dbReference type="PANTHER" id="PTHR46426:SF1">
    <property type="entry name" value="PROTEIN DISULFIDE-ISOMERASE TMX3"/>
    <property type="match status" value="1"/>
</dbReference>
<dbReference type="Pfam" id="PF00085">
    <property type="entry name" value="Thioredoxin"/>
    <property type="match status" value="2"/>
</dbReference>
<dbReference type="Gene3D" id="3.40.30.10">
    <property type="entry name" value="Glutaredoxin"/>
    <property type="match status" value="3"/>
</dbReference>
<feature type="transmembrane region" description="Helical" evidence="7">
    <location>
        <begin position="62"/>
        <end position="83"/>
    </location>
</feature>
<dbReference type="InterPro" id="IPR017937">
    <property type="entry name" value="Thioredoxin_CS"/>
</dbReference>
<feature type="domain" description="Thioredoxin" evidence="8">
    <location>
        <begin position="28"/>
        <end position="202"/>
    </location>
</feature>
<feature type="transmembrane region" description="Helical" evidence="7">
    <location>
        <begin position="607"/>
        <end position="626"/>
    </location>
</feature>
<feature type="region of interest" description="Disordered" evidence="6">
    <location>
        <begin position="204"/>
        <end position="233"/>
    </location>
</feature>
<evidence type="ECO:0000256" key="3">
    <source>
        <dbReference type="ARBA" id="ARBA00022989"/>
    </source>
</evidence>
<protein>
    <recommendedName>
        <fullName evidence="8">Thioredoxin domain-containing protein</fullName>
    </recommendedName>
</protein>
<name>A0A8H5C8Q9_9AGAR</name>
<dbReference type="AlphaFoldDB" id="A0A8H5C8Q9"/>
<evidence type="ECO:0000256" key="2">
    <source>
        <dbReference type="ARBA" id="ARBA00022692"/>
    </source>
</evidence>
<dbReference type="Proteomes" id="UP000541558">
    <property type="component" value="Unassembled WGS sequence"/>
</dbReference>
<evidence type="ECO:0000313" key="9">
    <source>
        <dbReference type="EMBL" id="KAF5337204.1"/>
    </source>
</evidence>
<evidence type="ECO:0000256" key="5">
    <source>
        <dbReference type="ARBA" id="ARBA00045246"/>
    </source>
</evidence>
<dbReference type="PROSITE" id="PS00194">
    <property type="entry name" value="THIOREDOXIN_1"/>
    <property type="match status" value="1"/>
</dbReference>
<reference evidence="9 10" key="1">
    <citation type="journal article" date="2020" name="ISME J.">
        <title>Uncovering the hidden diversity of litter-decomposition mechanisms in mushroom-forming fungi.</title>
        <authorList>
            <person name="Floudas D."/>
            <person name="Bentzer J."/>
            <person name="Ahren D."/>
            <person name="Johansson T."/>
            <person name="Persson P."/>
            <person name="Tunlid A."/>
        </authorList>
    </citation>
    <scope>NUCLEOTIDE SEQUENCE [LARGE SCALE GENOMIC DNA]</scope>
    <source>
        <strain evidence="9 10">CBS 175.51</strain>
    </source>
</reference>
<keyword evidence="10" id="KW-1185">Reference proteome</keyword>
<dbReference type="PRINTS" id="PR00421">
    <property type="entry name" value="THIOREDOXIN"/>
</dbReference>
<gene>
    <name evidence="9" type="ORF">D9611_002952</name>
</gene>
<comment type="subcellular location">
    <subcellularLocation>
        <location evidence="1">Endoplasmic reticulum membrane</location>
        <topology evidence="1">Single-pass membrane protein</topology>
    </subcellularLocation>
</comment>
<dbReference type="EMBL" id="JAACJK010000057">
    <property type="protein sequence ID" value="KAF5337204.1"/>
    <property type="molecule type" value="Genomic_DNA"/>
</dbReference>
<comment type="caution">
    <text evidence="9">The sequence shown here is derived from an EMBL/GenBank/DDBJ whole genome shotgun (WGS) entry which is preliminary data.</text>
</comment>
<feature type="domain" description="Thioredoxin" evidence="8">
    <location>
        <begin position="211"/>
        <end position="336"/>
    </location>
</feature>
<evidence type="ECO:0000256" key="4">
    <source>
        <dbReference type="ARBA" id="ARBA00023136"/>
    </source>
</evidence>
<sequence>MAPVGTRNLPDLLALSYFARALDPEVGPDRAQEAPNPDDLAPSVDNPISKPLVPRIKHLTPWPYIAIAVISSILIFVLGYAIWNCYRRTKTPSTGVKQERISLLDRRLAKVPQQKVEHFSPYCGHCISFAPTWDKLANDVETEIPSVHLAQVNCVLHGDLCDTNGVKAYPTMQIFEDGKMVEQFKGARELDRLKAFILKHTKAVEEEEEHHEEPAQAPEVTKQPPRPILNPTGEVDALTSATFTQALARGPTFVKFFAPWCGHCKKLAPIWKQLARHMQNHVQIAQVNCDDESALCQSNNIKGYPTLVYFSNGAHSEYNGGRKLDQLKAFTVKASADGVRPLENDSDLDDHLQAEGVAYLLIYSKSDKMIHDTIREAAAPLLGSPVVYTTSSQALRTKYSIPQSIPWALLSLKDRDASTVTSALYGGATINSDDLKFWLSTHHLPGAIELTQDTFQTVMNANHHPLVVIASSNSQLGGKVEERIRDISKKWRVRTGGSGEVAGREVVFSWMDAQRWKDWMKSMYGITMDEDEDDLDDVKNLIYWKEDRAGSDLKLSSTGTLFAALEDISSGKVQYKHSENVVERLARYLNDKVIGLETYISEYPLRFVGWLAAFILIVFFLIYKLISNDTAKVERGEYVRVGKSDRID</sequence>
<evidence type="ECO:0000259" key="8">
    <source>
        <dbReference type="PROSITE" id="PS51352"/>
    </source>
</evidence>
<proteinExistence type="predicted"/>